<dbReference type="Proteomes" id="UP000583454">
    <property type="component" value="Unassembled WGS sequence"/>
</dbReference>
<organism evidence="3 4">
    <name type="scientific">Methylorubrum rhodinum</name>
    <dbReference type="NCBI Taxonomy" id="29428"/>
    <lineage>
        <taxon>Bacteria</taxon>
        <taxon>Pseudomonadati</taxon>
        <taxon>Pseudomonadota</taxon>
        <taxon>Alphaproteobacteria</taxon>
        <taxon>Hyphomicrobiales</taxon>
        <taxon>Methylobacteriaceae</taxon>
        <taxon>Methylorubrum</taxon>
    </lineage>
</organism>
<keyword evidence="4" id="KW-1185">Reference proteome</keyword>
<feature type="compositionally biased region" description="Basic and acidic residues" evidence="1">
    <location>
        <begin position="358"/>
        <end position="371"/>
    </location>
</feature>
<feature type="region of interest" description="Disordered" evidence="1">
    <location>
        <begin position="358"/>
        <end position="383"/>
    </location>
</feature>
<protein>
    <submittedName>
        <fullName evidence="3">Uncharacterized protein</fullName>
    </submittedName>
</protein>
<sequence length="400" mass="42455">MFGSTVLEVGIGLTFMFLLVSLLCSAMRELIEAASKSRATDLEKGIIEILGARGDPSVLEDFYKHPLISCLYRNSYTPDPAFFQGAAVASGAQPNGREFGVVGLWSELKRRQNLPTYIPSANFAVAVLSAMVPAGTASTDAKGVLSVASLRETAAKIEGNDQLRTMLLTALDGAQGDITGARKNLEAWYNASMDRVSGIYKRRTQWITFGLGLFAAVVFNIDAIRVANHLATDKTYREAIVEDAATFLKAPGADGQVASSETLKQRLDTVREQLEQSGFAIGWTCTPVALCKTADMVAADPKANLDDLRKASVGVNRPFNGPSTIGGWLVTALAVSLGAPFWFDVLNKFMVVRSTVKPAEKSGQEASKDSTSEPNLTAGKPVPVTLVVQQASPGGAGSGG</sequence>
<dbReference type="AlphaFoldDB" id="A0A840ZPC6"/>
<evidence type="ECO:0000313" key="4">
    <source>
        <dbReference type="Proteomes" id="UP000583454"/>
    </source>
</evidence>
<feature type="transmembrane region" description="Helical" evidence="2">
    <location>
        <begin position="325"/>
        <end position="343"/>
    </location>
</feature>
<evidence type="ECO:0000313" key="3">
    <source>
        <dbReference type="EMBL" id="MBB5758741.1"/>
    </source>
</evidence>
<evidence type="ECO:0000256" key="1">
    <source>
        <dbReference type="SAM" id="MobiDB-lite"/>
    </source>
</evidence>
<keyword evidence="2" id="KW-0472">Membrane</keyword>
<feature type="transmembrane region" description="Helical" evidence="2">
    <location>
        <begin position="6"/>
        <end position="27"/>
    </location>
</feature>
<dbReference type="EMBL" id="JACHOP010000016">
    <property type="protein sequence ID" value="MBB5758741.1"/>
    <property type="molecule type" value="Genomic_DNA"/>
</dbReference>
<dbReference type="RefSeq" id="WP_183571432.1">
    <property type="nucleotide sequence ID" value="NZ_JACHOP010000016.1"/>
</dbReference>
<gene>
    <name evidence="3" type="ORF">HNR00_003464</name>
</gene>
<reference evidence="3 4" key="1">
    <citation type="submission" date="2020-08" db="EMBL/GenBank/DDBJ databases">
        <title>Genomic Encyclopedia of Type Strains, Phase IV (KMG-IV): sequencing the most valuable type-strain genomes for metagenomic binning, comparative biology and taxonomic classification.</title>
        <authorList>
            <person name="Goeker M."/>
        </authorList>
    </citation>
    <scope>NUCLEOTIDE SEQUENCE [LARGE SCALE GENOMIC DNA]</scope>
    <source>
        <strain evidence="3 4">DSM 2163</strain>
    </source>
</reference>
<keyword evidence="2" id="KW-1133">Transmembrane helix</keyword>
<proteinExistence type="predicted"/>
<evidence type="ECO:0000256" key="2">
    <source>
        <dbReference type="SAM" id="Phobius"/>
    </source>
</evidence>
<keyword evidence="2" id="KW-0812">Transmembrane</keyword>
<accession>A0A840ZPC6</accession>
<feature type="transmembrane region" description="Helical" evidence="2">
    <location>
        <begin position="206"/>
        <end position="227"/>
    </location>
</feature>
<comment type="caution">
    <text evidence="3">The sequence shown here is derived from an EMBL/GenBank/DDBJ whole genome shotgun (WGS) entry which is preliminary data.</text>
</comment>
<name>A0A840ZPC6_9HYPH</name>